<dbReference type="RefSeq" id="WP_373970575.1">
    <property type="nucleotide sequence ID" value="NZ_JBHDLJ010000001.1"/>
</dbReference>
<keyword evidence="6 7" id="KW-0961">Cell wall biogenesis/degradation</keyword>
<evidence type="ECO:0000256" key="4">
    <source>
        <dbReference type="ARBA" id="ARBA00022984"/>
    </source>
</evidence>
<dbReference type="InterPro" id="IPR001920">
    <property type="entry name" value="Asp/Glu_race"/>
</dbReference>
<evidence type="ECO:0000256" key="6">
    <source>
        <dbReference type="ARBA" id="ARBA00023316"/>
    </source>
</evidence>
<evidence type="ECO:0000256" key="3">
    <source>
        <dbReference type="ARBA" id="ARBA00022960"/>
    </source>
</evidence>
<dbReference type="SUPFAM" id="SSF53681">
    <property type="entry name" value="Aspartate/glutamate racemase"/>
    <property type="match status" value="2"/>
</dbReference>
<comment type="pathway">
    <text evidence="7">Cell wall biogenesis; peptidoglycan biosynthesis.</text>
</comment>
<dbReference type="GO" id="GO:0008881">
    <property type="term" value="F:glutamate racemase activity"/>
    <property type="evidence" value="ECO:0007669"/>
    <property type="project" value="UniProtKB-EC"/>
</dbReference>
<dbReference type="HAMAP" id="MF_00258">
    <property type="entry name" value="Glu_racemase"/>
    <property type="match status" value="1"/>
</dbReference>
<dbReference type="Gene3D" id="3.40.50.1860">
    <property type="match status" value="2"/>
</dbReference>
<keyword evidence="3 7" id="KW-0133">Cell shape</keyword>
<dbReference type="InterPro" id="IPR033134">
    <property type="entry name" value="Asp/Glu_racemase_AS_2"/>
</dbReference>
<keyword evidence="4 7" id="KW-0573">Peptidoglycan synthesis</keyword>
<evidence type="ECO:0000313" key="8">
    <source>
        <dbReference type="EMBL" id="MFB0833201.1"/>
    </source>
</evidence>
<organism evidence="8 9">
    <name type="scientific">Arthrobacter halodurans</name>
    <dbReference type="NCBI Taxonomy" id="516699"/>
    <lineage>
        <taxon>Bacteria</taxon>
        <taxon>Bacillati</taxon>
        <taxon>Actinomycetota</taxon>
        <taxon>Actinomycetes</taxon>
        <taxon>Micrococcales</taxon>
        <taxon>Micrococcaceae</taxon>
        <taxon>Arthrobacter</taxon>
    </lineage>
</organism>
<name>A0ABV4UJU7_9MICC</name>
<dbReference type="PANTHER" id="PTHR21198:SF2">
    <property type="entry name" value="GLUTAMATE RACEMASE"/>
    <property type="match status" value="1"/>
</dbReference>
<gene>
    <name evidence="7 8" type="primary">murI</name>
    <name evidence="8" type="ORF">ACETWP_01255</name>
</gene>
<comment type="function">
    <text evidence="7">Provides the (R)-glutamate required for cell wall biosynthesis.</text>
</comment>
<dbReference type="PROSITE" id="PS00924">
    <property type="entry name" value="ASP_GLU_RACEMASE_2"/>
    <property type="match status" value="1"/>
</dbReference>
<dbReference type="InterPro" id="IPR004391">
    <property type="entry name" value="Glu_race"/>
</dbReference>
<dbReference type="NCBIfam" id="TIGR00067">
    <property type="entry name" value="glut_race"/>
    <property type="match status" value="1"/>
</dbReference>
<dbReference type="EMBL" id="JBHDLJ010000001">
    <property type="protein sequence ID" value="MFB0833201.1"/>
    <property type="molecule type" value="Genomic_DNA"/>
</dbReference>
<feature type="binding site" evidence="7">
    <location>
        <begin position="59"/>
        <end position="60"/>
    </location>
    <ligand>
        <name>substrate</name>
    </ligand>
</feature>
<dbReference type="EC" id="5.1.1.3" evidence="2 7"/>
<evidence type="ECO:0000313" key="9">
    <source>
        <dbReference type="Proteomes" id="UP001575652"/>
    </source>
</evidence>
<evidence type="ECO:0000256" key="5">
    <source>
        <dbReference type="ARBA" id="ARBA00023235"/>
    </source>
</evidence>
<dbReference type="Pfam" id="PF01177">
    <property type="entry name" value="Asp_Glu_race"/>
    <property type="match status" value="1"/>
</dbReference>
<accession>A0ABV4UJU7</accession>
<feature type="binding site" evidence="7">
    <location>
        <begin position="91"/>
        <end position="92"/>
    </location>
    <ligand>
        <name>substrate</name>
    </ligand>
</feature>
<evidence type="ECO:0000256" key="2">
    <source>
        <dbReference type="ARBA" id="ARBA00013090"/>
    </source>
</evidence>
<reference evidence="8 9" key="1">
    <citation type="submission" date="2024-09" db="EMBL/GenBank/DDBJ databases">
        <authorList>
            <person name="Salinas-Garcia M.A."/>
            <person name="Prieme A."/>
        </authorList>
    </citation>
    <scope>NUCLEOTIDE SEQUENCE [LARGE SCALE GENOMIC DNA]</scope>
    <source>
        <strain evidence="8 9">DSM 21081</strain>
    </source>
</reference>
<dbReference type="Proteomes" id="UP001575652">
    <property type="component" value="Unassembled WGS sequence"/>
</dbReference>
<dbReference type="PANTHER" id="PTHR21198">
    <property type="entry name" value="GLUTAMATE RACEMASE"/>
    <property type="match status" value="1"/>
</dbReference>
<dbReference type="PROSITE" id="PS00923">
    <property type="entry name" value="ASP_GLU_RACEMASE_1"/>
    <property type="match status" value="1"/>
</dbReference>
<dbReference type="InterPro" id="IPR018187">
    <property type="entry name" value="Asp/Glu_racemase_AS_1"/>
</dbReference>
<feature type="active site" description="Proton donor/acceptor" evidence="7">
    <location>
        <position position="204"/>
    </location>
</feature>
<dbReference type="InterPro" id="IPR015942">
    <property type="entry name" value="Asp/Glu/hydantoin_racemase"/>
</dbReference>
<feature type="active site" description="Proton donor/acceptor" evidence="7">
    <location>
        <position position="90"/>
    </location>
</feature>
<proteinExistence type="inferred from homology"/>
<sequence length="314" mass="32910">MTHLPGPRSFADTVSSPRASSPLGIFDSGVGGLTVSRAIIDQLPHESTLYVGDTANSPYGPLPIAEVRANALGVMDELVDSGVKLLVIACNSASSAVLRDARERYTARYGIPVVEVIQPAVRRAVAATRNGRIGVIGTAATVGSRAYEDAFAAAPHLAISSAACPRFVEFVERGITTGDELLETAEHYLAPLKAAGVDTLVLGCTHYPLLTGVLSYVMGDAVTLVSSAEETAKDVYGALLRHGLSRPDGTEPTHHFVATGDADSFEVLARRFLGPEVLGVEHVDHVSARYPTGSMARITPEMIARANAAAGARP</sequence>
<comment type="catalytic activity">
    <reaction evidence="1 7">
        <text>L-glutamate = D-glutamate</text>
        <dbReference type="Rhea" id="RHEA:12813"/>
        <dbReference type="ChEBI" id="CHEBI:29985"/>
        <dbReference type="ChEBI" id="CHEBI:29986"/>
        <dbReference type="EC" id="5.1.1.3"/>
    </reaction>
</comment>
<feature type="binding site" evidence="7">
    <location>
        <begin position="205"/>
        <end position="206"/>
    </location>
    <ligand>
        <name>substrate</name>
    </ligand>
</feature>
<keyword evidence="5 7" id="KW-0413">Isomerase</keyword>
<evidence type="ECO:0000256" key="1">
    <source>
        <dbReference type="ARBA" id="ARBA00001602"/>
    </source>
</evidence>
<keyword evidence="9" id="KW-1185">Reference proteome</keyword>
<comment type="caution">
    <text evidence="8">The sequence shown here is derived from an EMBL/GenBank/DDBJ whole genome shotgun (WGS) entry which is preliminary data.</text>
</comment>
<feature type="binding site" evidence="7">
    <location>
        <begin position="27"/>
        <end position="28"/>
    </location>
    <ligand>
        <name>substrate</name>
    </ligand>
</feature>
<protein>
    <recommendedName>
        <fullName evidence="2 7">Glutamate racemase</fullName>
        <ecNumber evidence="2 7">5.1.1.3</ecNumber>
    </recommendedName>
</protein>
<evidence type="ECO:0000256" key="7">
    <source>
        <dbReference type="HAMAP-Rule" id="MF_00258"/>
    </source>
</evidence>
<comment type="similarity">
    <text evidence="7">Belongs to the aspartate/glutamate racemases family.</text>
</comment>